<dbReference type="AlphaFoldDB" id="A0A2G5D8C6"/>
<dbReference type="PANTHER" id="PTHR47866">
    <property type="entry name" value="HYDROXYPROLINE-RICH GLYCOPROTEIN FAMILY PROTEIN"/>
    <property type="match status" value="1"/>
</dbReference>
<reference evidence="4 5" key="1">
    <citation type="submission" date="2017-09" db="EMBL/GenBank/DDBJ databases">
        <title>WGS assembly of Aquilegia coerulea Goldsmith.</title>
        <authorList>
            <person name="Hodges S."/>
            <person name="Kramer E."/>
            <person name="Nordborg M."/>
            <person name="Tomkins J."/>
            <person name="Borevitz J."/>
            <person name="Derieg N."/>
            <person name="Yan J."/>
            <person name="Mihaltcheva S."/>
            <person name="Hayes R.D."/>
            <person name="Rokhsar D."/>
        </authorList>
    </citation>
    <scope>NUCLEOTIDE SEQUENCE [LARGE SCALE GENOMIC DNA]</scope>
    <source>
        <strain evidence="5">cv. Goldsmith</strain>
    </source>
</reference>
<dbReference type="InterPro" id="IPR038192">
    <property type="entry name" value="CSTF_C_sf"/>
</dbReference>
<evidence type="ECO:0000313" key="4">
    <source>
        <dbReference type="EMBL" id="PIA39753.1"/>
    </source>
</evidence>
<dbReference type="Pfam" id="PF14327">
    <property type="entry name" value="CSTF2_hinge"/>
    <property type="match status" value="1"/>
</dbReference>
<dbReference type="Gene3D" id="1.25.40.630">
    <property type="match status" value="1"/>
</dbReference>
<dbReference type="Gene3D" id="1.10.20.70">
    <property type="entry name" value="Transcription termination and cleavage factor, C-terminal domain"/>
    <property type="match status" value="1"/>
</dbReference>
<evidence type="ECO:0008006" key="6">
    <source>
        <dbReference type="Google" id="ProtNLM"/>
    </source>
</evidence>
<feature type="compositionally biased region" description="Pro residues" evidence="1">
    <location>
        <begin position="212"/>
        <end position="227"/>
    </location>
</feature>
<dbReference type="Proteomes" id="UP000230069">
    <property type="component" value="Unassembled WGS sequence"/>
</dbReference>
<protein>
    <recommendedName>
        <fullName evidence="6">Cleavage stimulation factor subunit 2 hinge domain-containing protein</fullName>
    </recommendedName>
</protein>
<feature type="compositionally biased region" description="Polar residues" evidence="1">
    <location>
        <begin position="132"/>
        <end position="175"/>
    </location>
</feature>
<name>A0A2G5D8C6_AQUCA</name>
<feature type="compositionally biased region" description="Polar residues" evidence="1">
    <location>
        <begin position="105"/>
        <end position="116"/>
    </location>
</feature>
<feature type="region of interest" description="Disordered" evidence="1">
    <location>
        <begin position="75"/>
        <end position="356"/>
    </location>
</feature>
<dbReference type="PANTHER" id="PTHR47866:SF2">
    <property type="entry name" value="HYDROXYPROLINE-RICH GLYCOPROTEIN FAMILY PROTEIN"/>
    <property type="match status" value="1"/>
</dbReference>
<dbReference type="STRING" id="218851.A0A2G5D8C6"/>
<dbReference type="Pfam" id="PF14304">
    <property type="entry name" value="CSTF_C"/>
    <property type="match status" value="1"/>
</dbReference>
<feature type="compositionally biased region" description="Polar residues" evidence="1">
    <location>
        <begin position="343"/>
        <end position="356"/>
    </location>
</feature>
<dbReference type="GO" id="GO:0031124">
    <property type="term" value="P:mRNA 3'-end processing"/>
    <property type="evidence" value="ECO:0007669"/>
    <property type="project" value="InterPro"/>
</dbReference>
<evidence type="ECO:0000313" key="5">
    <source>
        <dbReference type="Proteomes" id="UP000230069"/>
    </source>
</evidence>
<feature type="domain" description="Transcription termination and cleavage factor C-terminal" evidence="2">
    <location>
        <begin position="357"/>
        <end position="384"/>
    </location>
</feature>
<organism evidence="4 5">
    <name type="scientific">Aquilegia coerulea</name>
    <name type="common">Rocky mountain columbine</name>
    <dbReference type="NCBI Taxonomy" id="218851"/>
    <lineage>
        <taxon>Eukaryota</taxon>
        <taxon>Viridiplantae</taxon>
        <taxon>Streptophyta</taxon>
        <taxon>Embryophyta</taxon>
        <taxon>Tracheophyta</taxon>
        <taxon>Spermatophyta</taxon>
        <taxon>Magnoliopsida</taxon>
        <taxon>Ranunculales</taxon>
        <taxon>Ranunculaceae</taxon>
        <taxon>Thalictroideae</taxon>
        <taxon>Aquilegia</taxon>
    </lineage>
</organism>
<proteinExistence type="predicted"/>
<evidence type="ECO:0000259" key="2">
    <source>
        <dbReference type="Pfam" id="PF14304"/>
    </source>
</evidence>
<gene>
    <name evidence="4" type="ORF">AQUCO_02600306v1</name>
</gene>
<dbReference type="InParanoid" id="A0A2G5D8C6"/>
<dbReference type="EMBL" id="KZ305043">
    <property type="protein sequence ID" value="PIA39753.1"/>
    <property type="molecule type" value="Genomic_DNA"/>
</dbReference>
<evidence type="ECO:0000256" key="1">
    <source>
        <dbReference type="SAM" id="MobiDB-lite"/>
    </source>
</evidence>
<dbReference type="OrthoDB" id="272703at2759"/>
<accession>A0A2G5D8C6</accession>
<feature type="domain" description="Cleavage stimulation factor subunit 2 hinge" evidence="3">
    <location>
        <begin position="5"/>
        <end position="68"/>
    </location>
</feature>
<feature type="compositionally biased region" description="Low complexity" evidence="1">
    <location>
        <begin position="75"/>
        <end position="103"/>
    </location>
</feature>
<dbReference type="InterPro" id="IPR025742">
    <property type="entry name" value="CSTF2_hinge"/>
</dbReference>
<sequence length="387" mass="41977">MAGKQMTSDSFTANLAGMSKNQLYDIMSQMKILIEQNQQQARQILVDNPALTKALFQAQIMLGMVQPPQAIPSIQQTISQPSQQSMQPGQPPSVQAQPVPVQVGRQEQTSTVQPQMPSRKKQPNQSVPPIPSASTAPVTHQPQAMPSHSLQSMQPSRHMNTLGNSMSLPPSSQGHTMPPQPLHSAQQPLQYHQQVSSQPQQSLHSSSAQHPPLQPPLPPQPRPPPMQPFQHQFHSQMGPHGGFQPSGPPQSHHSQQSFNAGNKHPGGIGFTQGQPPLPNQPLPQSLYQVGGSHLGADYNNQGGNSMQVDRGSWMPGPPENAMGGAQLPGPPPLPAQMGPGSQPPRQSQLSPDMENALQQVMSLTPEQINLLPPEQRQQVLQLQQMMR</sequence>
<feature type="compositionally biased region" description="Low complexity" evidence="1">
    <location>
        <begin position="189"/>
        <end position="211"/>
    </location>
</feature>
<keyword evidence="5" id="KW-1185">Reference proteome</keyword>
<dbReference type="FunCoup" id="A0A2G5D8C6">
    <property type="interactions" value="380"/>
</dbReference>
<evidence type="ECO:0000259" key="3">
    <source>
        <dbReference type="Pfam" id="PF14327"/>
    </source>
</evidence>
<dbReference type="InterPro" id="IPR026896">
    <property type="entry name" value="CSTF_C"/>
</dbReference>
<feature type="compositionally biased region" description="Polar residues" evidence="1">
    <location>
        <begin position="298"/>
        <end position="307"/>
    </location>
</feature>
<feature type="compositionally biased region" description="Low complexity" evidence="1">
    <location>
        <begin position="228"/>
        <end position="237"/>
    </location>
</feature>